<evidence type="ECO:0000313" key="8">
    <source>
        <dbReference type="Proteomes" id="UP000198672"/>
    </source>
</evidence>
<keyword evidence="8" id="KW-1185">Reference proteome</keyword>
<evidence type="ECO:0000256" key="3">
    <source>
        <dbReference type="ARBA" id="ARBA00022692"/>
    </source>
</evidence>
<name>A0A1H3BW89_ALLWA</name>
<feature type="transmembrane region" description="Helical" evidence="6">
    <location>
        <begin position="67"/>
        <end position="88"/>
    </location>
</feature>
<dbReference type="STRING" id="61595.SAMN05421644_10427"/>
<keyword evidence="5 6" id="KW-0472">Membrane</keyword>
<dbReference type="AlphaFoldDB" id="A0A1H3BW89"/>
<proteinExistence type="predicted"/>
<feature type="transmembrane region" description="Helical" evidence="6">
    <location>
        <begin position="100"/>
        <end position="124"/>
    </location>
</feature>
<feature type="transmembrane region" description="Helical" evidence="6">
    <location>
        <begin position="43"/>
        <end position="61"/>
    </location>
</feature>
<organism evidence="7 8">
    <name type="scientific">Allochromatium warmingii</name>
    <name type="common">Chromatium warmingii</name>
    <dbReference type="NCBI Taxonomy" id="61595"/>
    <lineage>
        <taxon>Bacteria</taxon>
        <taxon>Pseudomonadati</taxon>
        <taxon>Pseudomonadota</taxon>
        <taxon>Gammaproteobacteria</taxon>
        <taxon>Chromatiales</taxon>
        <taxon>Chromatiaceae</taxon>
        <taxon>Allochromatium</taxon>
    </lineage>
</organism>
<dbReference type="Proteomes" id="UP000198672">
    <property type="component" value="Unassembled WGS sequence"/>
</dbReference>
<comment type="subcellular location">
    <subcellularLocation>
        <location evidence="1">Cell membrane</location>
        <topology evidence="1">Multi-pass membrane protein</topology>
    </subcellularLocation>
</comment>
<sequence length="156" mass="17087">MNLHLGVDPVFTNTYNCGLVSVEPRSIHIDLMQQPNARQARQILKFQLIFGLILTLIALPFGSPVAISVLLGAGTCWLANALLVAWVFRTYRAQALERLVLRFYSAEVAKIAVILVLFGAAFALYDDLNILALLGAYFLVQVIPTLIAAQTGSQTQ</sequence>
<keyword evidence="3 6" id="KW-0812">Transmembrane</keyword>
<dbReference type="EMBL" id="FNOW01000004">
    <property type="protein sequence ID" value="SDX46061.1"/>
    <property type="molecule type" value="Genomic_DNA"/>
</dbReference>
<evidence type="ECO:0000256" key="4">
    <source>
        <dbReference type="ARBA" id="ARBA00022989"/>
    </source>
</evidence>
<gene>
    <name evidence="7" type="ORF">SAMN05421644_10427</name>
</gene>
<reference evidence="8" key="1">
    <citation type="submission" date="2016-10" db="EMBL/GenBank/DDBJ databases">
        <authorList>
            <person name="Varghese N."/>
            <person name="Submissions S."/>
        </authorList>
    </citation>
    <scope>NUCLEOTIDE SEQUENCE [LARGE SCALE GENOMIC DNA]</scope>
    <source>
        <strain evidence="8">DSM 173</strain>
    </source>
</reference>
<evidence type="ECO:0000256" key="2">
    <source>
        <dbReference type="ARBA" id="ARBA00022475"/>
    </source>
</evidence>
<accession>A0A1H3BW89</accession>
<dbReference type="InterPro" id="IPR005598">
    <property type="entry name" value="ATP_synth_I"/>
</dbReference>
<dbReference type="Pfam" id="PF03899">
    <property type="entry name" value="ATP-synt_I"/>
    <property type="match status" value="1"/>
</dbReference>
<feature type="transmembrane region" description="Helical" evidence="6">
    <location>
        <begin position="130"/>
        <end position="149"/>
    </location>
</feature>
<evidence type="ECO:0000256" key="6">
    <source>
        <dbReference type="SAM" id="Phobius"/>
    </source>
</evidence>
<evidence type="ECO:0000256" key="1">
    <source>
        <dbReference type="ARBA" id="ARBA00004651"/>
    </source>
</evidence>
<keyword evidence="4 6" id="KW-1133">Transmembrane helix</keyword>
<evidence type="ECO:0000256" key="5">
    <source>
        <dbReference type="ARBA" id="ARBA00023136"/>
    </source>
</evidence>
<protein>
    <submittedName>
        <fullName evidence="7">ATP synthase protein I</fullName>
    </submittedName>
</protein>
<keyword evidence="2" id="KW-1003">Cell membrane</keyword>
<dbReference type="GO" id="GO:0005886">
    <property type="term" value="C:plasma membrane"/>
    <property type="evidence" value="ECO:0007669"/>
    <property type="project" value="UniProtKB-SubCell"/>
</dbReference>
<evidence type="ECO:0000313" key="7">
    <source>
        <dbReference type="EMBL" id="SDX46061.1"/>
    </source>
</evidence>